<keyword evidence="2" id="KW-0805">Transcription regulation</keyword>
<dbReference type="RefSeq" id="WP_101355601.1">
    <property type="nucleotide sequence ID" value="NZ_PIQO01000016.1"/>
</dbReference>
<evidence type="ECO:0000313" key="7">
    <source>
        <dbReference type="Proteomes" id="UP000233440"/>
    </source>
</evidence>
<dbReference type="InterPro" id="IPR036388">
    <property type="entry name" value="WH-like_DNA-bd_sf"/>
</dbReference>
<accession>A0A2N3LGD9</accession>
<feature type="domain" description="HTH gntR-type" evidence="5">
    <location>
        <begin position="1"/>
        <end position="69"/>
    </location>
</feature>
<evidence type="ECO:0000256" key="2">
    <source>
        <dbReference type="ARBA" id="ARBA00023015"/>
    </source>
</evidence>
<dbReference type="Pfam" id="PF07702">
    <property type="entry name" value="UTRA"/>
    <property type="match status" value="1"/>
</dbReference>
<dbReference type="FunFam" id="3.40.1410.10:FF:000008">
    <property type="entry name" value="Transcriptional regulator, GntR family"/>
    <property type="match status" value="1"/>
</dbReference>
<dbReference type="OrthoDB" id="9815017at2"/>
<dbReference type="PANTHER" id="PTHR44846:SF5">
    <property type="entry name" value="HTH-TYPE TRANSCRIPTIONAL REGULATOR GMUR"/>
    <property type="match status" value="1"/>
</dbReference>
<evidence type="ECO:0000313" key="6">
    <source>
        <dbReference type="EMBL" id="PKR83681.1"/>
    </source>
</evidence>
<dbReference type="AlphaFoldDB" id="A0A2N3LGD9"/>
<dbReference type="GO" id="GO:0003677">
    <property type="term" value="F:DNA binding"/>
    <property type="evidence" value="ECO:0007669"/>
    <property type="project" value="UniProtKB-KW"/>
</dbReference>
<dbReference type="GO" id="GO:0045892">
    <property type="term" value="P:negative regulation of DNA-templated transcription"/>
    <property type="evidence" value="ECO:0007669"/>
    <property type="project" value="TreeGrafter"/>
</dbReference>
<dbReference type="InterPro" id="IPR011663">
    <property type="entry name" value="UTRA"/>
</dbReference>
<evidence type="ECO:0000256" key="4">
    <source>
        <dbReference type="ARBA" id="ARBA00023163"/>
    </source>
</evidence>
<dbReference type="PRINTS" id="PR00035">
    <property type="entry name" value="HTHGNTR"/>
</dbReference>
<dbReference type="FunFam" id="1.10.10.10:FF:000079">
    <property type="entry name" value="GntR family transcriptional regulator"/>
    <property type="match status" value="1"/>
</dbReference>
<dbReference type="InterPro" id="IPR036390">
    <property type="entry name" value="WH_DNA-bd_sf"/>
</dbReference>
<keyword evidence="1" id="KW-0678">Repressor</keyword>
<organism evidence="6 7">
    <name type="scientific">Heyndrickxia camelliae</name>
    <dbReference type="NCBI Taxonomy" id="1707093"/>
    <lineage>
        <taxon>Bacteria</taxon>
        <taxon>Bacillati</taxon>
        <taxon>Bacillota</taxon>
        <taxon>Bacilli</taxon>
        <taxon>Bacillales</taxon>
        <taxon>Bacillaceae</taxon>
        <taxon>Heyndrickxia</taxon>
    </lineage>
</organism>
<dbReference type="PROSITE" id="PS50949">
    <property type="entry name" value="HTH_GNTR"/>
    <property type="match status" value="1"/>
</dbReference>
<evidence type="ECO:0000259" key="5">
    <source>
        <dbReference type="PROSITE" id="PS50949"/>
    </source>
</evidence>
<reference evidence="6 7" key="1">
    <citation type="submission" date="2017-11" db="EMBL/GenBank/DDBJ databases">
        <title>Bacillus camelliae sp. nov., isolated from pu'er tea.</title>
        <authorList>
            <person name="Niu L."/>
        </authorList>
    </citation>
    <scope>NUCLEOTIDE SEQUENCE [LARGE SCALE GENOMIC DNA]</scope>
    <source>
        <strain evidence="6 7">7578-1</strain>
    </source>
</reference>
<dbReference type="InterPro" id="IPR000524">
    <property type="entry name" value="Tscrpt_reg_HTH_GntR"/>
</dbReference>
<dbReference type="SUPFAM" id="SSF64288">
    <property type="entry name" value="Chorismate lyase-like"/>
    <property type="match status" value="1"/>
</dbReference>
<gene>
    <name evidence="6" type="ORF">CWO92_18005</name>
</gene>
<dbReference type="Pfam" id="PF00392">
    <property type="entry name" value="GntR"/>
    <property type="match status" value="1"/>
</dbReference>
<evidence type="ECO:0000256" key="1">
    <source>
        <dbReference type="ARBA" id="ARBA00022491"/>
    </source>
</evidence>
<keyword evidence="7" id="KW-1185">Reference proteome</keyword>
<dbReference type="InterPro" id="IPR028978">
    <property type="entry name" value="Chorismate_lyase_/UTRA_dom_sf"/>
</dbReference>
<dbReference type="SUPFAM" id="SSF46785">
    <property type="entry name" value="Winged helix' DNA-binding domain"/>
    <property type="match status" value="1"/>
</dbReference>
<sequence length="237" mass="27224">MVKYQAISNEMRERIKKGYYPIDQPIPDEHTLAEEFNCSRLTMKRALDILVMEGLLSRKRGHGTFIIQSPADDNTVNVISDVNIGLSNLVGSEVVKSKVIVFEIQFPSEKVANQLMIDMDTPVYHIIRLRVVKDEPYVMEETYMPANLIPGINDQVLHSSIYNHINKTLELKMGGAHRKIRACKSNELDQKYLDCKIDDPILEVEQVGFLLTGVPFEYSFSRHRYDKFVFSTVTVNR</sequence>
<dbReference type="CDD" id="cd07377">
    <property type="entry name" value="WHTH_GntR"/>
    <property type="match status" value="1"/>
</dbReference>
<dbReference type="Proteomes" id="UP000233440">
    <property type="component" value="Unassembled WGS sequence"/>
</dbReference>
<protein>
    <submittedName>
        <fullName evidence="6">GntR family transcriptional regulator</fullName>
    </submittedName>
</protein>
<keyword evidence="3" id="KW-0238">DNA-binding</keyword>
<dbReference type="InterPro" id="IPR050679">
    <property type="entry name" value="Bact_HTH_transcr_reg"/>
</dbReference>
<dbReference type="SMART" id="SM00866">
    <property type="entry name" value="UTRA"/>
    <property type="match status" value="1"/>
</dbReference>
<dbReference type="Gene3D" id="1.10.10.10">
    <property type="entry name" value="Winged helix-like DNA-binding domain superfamily/Winged helix DNA-binding domain"/>
    <property type="match status" value="1"/>
</dbReference>
<dbReference type="SMART" id="SM00345">
    <property type="entry name" value="HTH_GNTR"/>
    <property type="match status" value="1"/>
</dbReference>
<keyword evidence="4" id="KW-0804">Transcription</keyword>
<dbReference type="EMBL" id="PIQO01000016">
    <property type="protein sequence ID" value="PKR83681.1"/>
    <property type="molecule type" value="Genomic_DNA"/>
</dbReference>
<proteinExistence type="predicted"/>
<evidence type="ECO:0000256" key="3">
    <source>
        <dbReference type="ARBA" id="ARBA00023125"/>
    </source>
</evidence>
<dbReference type="GO" id="GO:0003700">
    <property type="term" value="F:DNA-binding transcription factor activity"/>
    <property type="evidence" value="ECO:0007669"/>
    <property type="project" value="InterPro"/>
</dbReference>
<dbReference type="PANTHER" id="PTHR44846">
    <property type="entry name" value="MANNOSYL-D-GLYCERATE TRANSPORT/METABOLISM SYSTEM REPRESSOR MNGR-RELATED"/>
    <property type="match status" value="1"/>
</dbReference>
<name>A0A2N3LGD9_9BACI</name>
<dbReference type="Gene3D" id="3.40.1410.10">
    <property type="entry name" value="Chorismate lyase-like"/>
    <property type="match status" value="1"/>
</dbReference>
<comment type="caution">
    <text evidence="6">The sequence shown here is derived from an EMBL/GenBank/DDBJ whole genome shotgun (WGS) entry which is preliminary data.</text>
</comment>